<feature type="compositionally biased region" description="Polar residues" evidence="6">
    <location>
        <begin position="1175"/>
        <end position="1184"/>
    </location>
</feature>
<evidence type="ECO:0000256" key="2">
    <source>
        <dbReference type="ARBA" id="ARBA00022468"/>
    </source>
</evidence>
<dbReference type="Gene3D" id="2.30.30.40">
    <property type="entry name" value="SH3 Domains"/>
    <property type="match status" value="1"/>
</dbReference>
<dbReference type="Pfam" id="PF00622">
    <property type="entry name" value="SPRY"/>
    <property type="match status" value="1"/>
</dbReference>
<feature type="region of interest" description="Disordered" evidence="6">
    <location>
        <begin position="1217"/>
        <end position="1422"/>
    </location>
</feature>
<feature type="region of interest" description="Disordered" evidence="6">
    <location>
        <begin position="932"/>
        <end position="1026"/>
    </location>
</feature>
<accession>A0A8K0P5M2</accession>
<dbReference type="InterPro" id="IPR001060">
    <property type="entry name" value="FCH_dom"/>
</dbReference>
<dbReference type="Proteomes" id="UP000792457">
    <property type="component" value="Unassembled WGS sequence"/>
</dbReference>
<dbReference type="CDD" id="cd07656">
    <property type="entry name" value="F-BAR_srGAP"/>
    <property type="match status" value="1"/>
</dbReference>
<dbReference type="GO" id="GO:0005096">
    <property type="term" value="F:GTPase activator activity"/>
    <property type="evidence" value="ECO:0007669"/>
    <property type="project" value="UniProtKB-KW"/>
</dbReference>
<evidence type="ECO:0000256" key="1">
    <source>
        <dbReference type="ARBA" id="ARBA00022443"/>
    </source>
</evidence>
<keyword evidence="12" id="KW-1185">Reference proteome</keyword>
<dbReference type="Gene3D" id="1.10.555.10">
    <property type="entry name" value="Rho GTPase activation protein"/>
    <property type="match status" value="1"/>
</dbReference>
<evidence type="ECO:0000259" key="7">
    <source>
        <dbReference type="PROSITE" id="PS50002"/>
    </source>
</evidence>
<dbReference type="SMART" id="SM00324">
    <property type="entry name" value="RhoGAP"/>
    <property type="match status" value="1"/>
</dbReference>
<dbReference type="Pfam" id="PF00620">
    <property type="entry name" value="RhoGAP"/>
    <property type="match status" value="1"/>
</dbReference>
<dbReference type="SMART" id="SM00055">
    <property type="entry name" value="FCH"/>
    <property type="match status" value="1"/>
</dbReference>
<dbReference type="InterPro" id="IPR031160">
    <property type="entry name" value="F_BAR_dom"/>
</dbReference>
<comment type="caution">
    <text evidence="11">The sequence shown here is derived from an EMBL/GenBank/DDBJ whole genome shotgun (WGS) entry which is preliminary data.</text>
</comment>
<dbReference type="PROSITE" id="PS50188">
    <property type="entry name" value="B302_SPRY"/>
    <property type="match status" value="1"/>
</dbReference>
<protein>
    <submittedName>
        <fullName evidence="11">Uncharacterized protein</fullName>
    </submittedName>
</protein>
<dbReference type="PANTHER" id="PTHR14166">
    <property type="entry name" value="SLIT-ROBO RHO GTPASE ACTIVATING PROTEIN"/>
    <property type="match status" value="1"/>
</dbReference>
<dbReference type="PROSITE" id="PS51741">
    <property type="entry name" value="F_BAR"/>
    <property type="match status" value="1"/>
</dbReference>
<feature type="compositionally biased region" description="Gly residues" evidence="6">
    <location>
        <begin position="1155"/>
        <end position="1164"/>
    </location>
</feature>
<dbReference type="FunFam" id="1.10.555.10:FF:000026">
    <property type="entry name" value="Rho GTPase activating protein 4"/>
    <property type="match status" value="1"/>
</dbReference>
<dbReference type="SMART" id="SM00326">
    <property type="entry name" value="SH3"/>
    <property type="match status" value="1"/>
</dbReference>
<evidence type="ECO:0000256" key="3">
    <source>
        <dbReference type="ARBA" id="ARBA00023054"/>
    </source>
</evidence>
<evidence type="ECO:0000313" key="12">
    <source>
        <dbReference type="Proteomes" id="UP000792457"/>
    </source>
</evidence>
<feature type="compositionally biased region" description="Polar residues" evidence="6">
    <location>
        <begin position="1137"/>
        <end position="1152"/>
    </location>
</feature>
<dbReference type="InterPro" id="IPR027267">
    <property type="entry name" value="AH/BAR_dom_sf"/>
</dbReference>
<feature type="compositionally biased region" description="Low complexity" evidence="6">
    <location>
        <begin position="1353"/>
        <end position="1364"/>
    </location>
</feature>
<dbReference type="CDD" id="cd11809">
    <property type="entry name" value="SH3_srGAP"/>
    <property type="match status" value="1"/>
</dbReference>
<dbReference type="Gene3D" id="2.60.120.920">
    <property type="match status" value="1"/>
</dbReference>
<organism evidence="11 12">
    <name type="scientific">Ladona fulva</name>
    <name type="common">Scarce chaser dragonfly</name>
    <name type="synonym">Libellula fulva</name>
    <dbReference type="NCBI Taxonomy" id="123851"/>
    <lineage>
        <taxon>Eukaryota</taxon>
        <taxon>Metazoa</taxon>
        <taxon>Ecdysozoa</taxon>
        <taxon>Arthropoda</taxon>
        <taxon>Hexapoda</taxon>
        <taxon>Insecta</taxon>
        <taxon>Pterygota</taxon>
        <taxon>Palaeoptera</taxon>
        <taxon>Odonata</taxon>
        <taxon>Epiprocta</taxon>
        <taxon>Anisoptera</taxon>
        <taxon>Libelluloidea</taxon>
        <taxon>Libellulidae</taxon>
        <taxon>Ladona</taxon>
    </lineage>
</organism>
<proteinExistence type="predicted"/>
<keyword evidence="2" id="KW-0343">GTPase activation</keyword>
<dbReference type="FunFam" id="2.30.30.40:FF:000136">
    <property type="entry name" value="Rho GTPase activating protein 4"/>
    <property type="match status" value="1"/>
</dbReference>
<dbReference type="GO" id="GO:0007165">
    <property type="term" value="P:signal transduction"/>
    <property type="evidence" value="ECO:0007669"/>
    <property type="project" value="InterPro"/>
</dbReference>
<dbReference type="EMBL" id="KZ308757">
    <property type="protein sequence ID" value="KAG8233962.1"/>
    <property type="molecule type" value="Genomic_DNA"/>
</dbReference>
<dbReference type="InterPro" id="IPR000198">
    <property type="entry name" value="RhoGAP_dom"/>
</dbReference>
<dbReference type="InterPro" id="IPR013320">
    <property type="entry name" value="ConA-like_dom_sf"/>
</dbReference>
<feature type="compositionally biased region" description="Gly residues" evidence="6">
    <location>
        <begin position="467"/>
        <end position="482"/>
    </location>
</feature>
<reference evidence="11" key="1">
    <citation type="submission" date="2013-04" db="EMBL/GenBank/DDBJ databases">
        <authorList>
            <person name="Qu J."/>
            <person name="Murali S.C."/>
            <person name="Bandaranaike D."/>
            <person name="Bellair M."/>
            <person name="Blankenburg K."/>
            <person name="Chao H."/>
            <person name="Dinh H."/>
            <person name="Doddapaneni H."/>
            <person name="Downs B."/>
            <person name="Dugan-Rocha S."/>
            <person name="Elkadiri S."/>
            <person name="Gnanaolivu R.D."/>
            <person name="Hernandez B."/>
            <person name="Javaid M."/>
            <person name="Jayaseelan J.C."/>
            <person name="Lee S."/>
            <person name="Li M."/>
            <person name="Ming W."/>
            <person name="Munidasa M."/>
            <person name="Muniz J."/>
            <person name="Nguyen L."/>
            <person name="Ongeri F."/>
            <person name="Osuji N."/>
            <person name="Pu L.-L."/>
            <person name="Puazo M."/>
            <person name="Qu C."/>
            <person name="Quiroz J."/>
            <person name="Raj R."/>
            <person name="Weissenberger G."/>
            <person name="Xin Y."/>
            <person name="Zou X."/>
            <person name="Han Y."/>
            <person name="Richards S."/>
            <person name="Worley K."/>
            <person name="Muzny D."/>
            <person name="Gibbs R."/>
        </authorList>
    </citation>
    <scope>NUCLEOTIDE SEQUENCE</scope>
    <source>
        <strain evidence="11">Sampled in the wild</strain>
    </source>
</reference>
<dbReference type="Pfam" id="PF00018">
    <property type="entry name" value="SH3_1"/>
    <property type="match status" value="1"/>
</dbReference>
<dbReference type="InterPro" id="IPR043136">
    <property type="entry name" value="B30.2/SPRY_sf"/>
</dbReference>
<reference evidence="11" key="2">
    <citation type="submission" date="2017-10" db="EMBL/GenBank/DDBJ databases">
        <title>Ladona fulva Genome sequencing and assembly.</title>
        <authorList>
            <person name="Murali S."/>
            <person name="Richards S."/>
            <person name="Bandaranaike D."/>
            <person name="Bellair M."/>
            <person name="Blankenburg K."/>
            <person name="Chao H."/>
            <person name="Dinh H."/>
            <person name="Doddapaneni H."/>
            <person name="Dugan-Rocha S."/>
            <person name="Elkadiri S."/>
            <person name="Gnanaolivu R."/>
            <person name="Hernandez B."/>
            <person name="Skinner E."/>
            <person name="Javaid M."/>
            <person name="Lee S."/>
            <person name="Li M."/>
            <person name="Ming W."/>
            <person name="Munidasa M."/>
            <person name="Muniz J."/>
            <person name="Nguyen L."/>
            <person name="Hughes D."/>
            <person name="Osuji N."/>
            <person name="Pu L.-L."/>
            <person name="Puazo M."/>
            <person name="Qu C."/>
            <person name="Quiroz J."/>
            <person name="Raj R."/>
            <person name="Weissenberger G."/>
            <person name="Xin Y."/>
            <person name="Zou X."/>
            <person name="Han Y."/>
            <person name="Worley K."/>
            <person name="Muzny D."/>
            <person name="Gibbs R."/>
        </authorList>
    </citation>
    <scope>NUCLEOTIDE SEQUENCE</scope>
    <source>
        <strain evidence="11">Sampled in the wild</strain>
    </source>
</reference>
<dbReference type="InterPro" id="IPR008936">
    <property type="entry name" value="Rho_GTPase_activation_prot"/>
</dbReference>
<keyword evidence="1 4" id="KW-0728">SH3 domain</keyword>
<feature type="compositionally biased region" description="Pro residues" evidence="6">
    <location>
        <begin position="1185"/>
        <end position="1197"/>
    </location>
</feature>
<dbReference type="SUPFAM" id="SSF103657">
    <property type="entry name" value="BAR/IMD domain-like"/>
    <property type="match status" value="1"/>
</dbReference>
<gene>
    <name evidence="11" type="ORF">J437_LFUL013454</name>
</gene>
<dbReference type="SMART" id="SM00449">
    <property type="entry name" value="SPRY"/>
    <property type="match status" value="1"/>
</dbReference>
<evidence type="ECO:0000259" key="8">
    <source>
        <dbReference type="PROSITE" id="PS50188"/>
    </source>
</evidence>
<feature type="region of interest" description="Disordered" evidence="6">
    <location>
        <begin position="1064"/>
        <end position="1201"/>
    </location>
</feature>
<evidence type="ECO:0000259" key="10">
    <source>
        <dbReference type="PROSITE" id="PS51741"/>
    </source>
</evidence>
<dbReference type="InterPro" id="IPR036028">
    <property type="entry name" value="SH3-like_dom_sf"/>
</dbReference>
<feature type="compositionally biased region" description="Low complexity" evidence="6">
    <location>
        <begin position="428"/>
        <end position="464"/>
    </location>
</feature>
<evidence type="ECO:0000259" key="9">
    <source>
        <dbReference type="PROSITE" id="PS50238"/>
    </source>
</evidence>
<dbReference type="CDD" id="cd04383">
    <property type="entry name" value="RhoGAP_srGAP"/>
    <property type="match status" value="1"/>
</dbReference>
<feature type="compositionally biased region" description="Polar residues" evidence="6">
    <location>
        <begin position="1121"/>
        <end position="1130"/>
    </location>
</feature>
<feature type="compositionally biased region" description="Low complexity" evidence="6">
    <location>
        <begin position="1293"/>
        <end position="1313"/>
    </location>
</feature>
<feature type="compositionally biased region" description="Acidic residues" evidence="6">
    <location>
        <begin position="1262"/>
        <end position="1273"/>
    </location>
</feature>
<dbReference type="PROSITE" id="PS50238">
    <property type="entry name" value="RHOGAP"/>
    <property type="match status" value="1"/>
</dbReference>
<dbReference type="Pfam" id="PF00611">
    <property type="entry name" value="FCH"/>
    <property type="match status" value="1"/>
</dbReference>
<feature type="domain" description="Rho-GAP" evidence="9">
    <location>
        <begin position="629"/>
        <end position="817"/>
    </location>
</feature>
<feature type="compositionally biased region" description="Low complexity" evidence="6">
    <location>
        <begin position="943"/>
        <end position="975"/>
    </location>
</feature>
<dbReference type="OrthoDB" id="5981864at2759"/>
<name>A0A8K0P5M2_LADFU</name>
<sequence length="2179" mass="240850">MDVRMETQVAIVGELQDYFRRRAEVELDYSKNLDKLARTLQMRHKEQRQKREQWPLFSSYSCWQQLLTQTRDLSRDHATLSEVYSTHLTARLSQVMEDVQRIYRKCRDIGYETHEEIFRVLHELHTSMKTCHAYAAECRQAHSKLRIANTQRLKMEAAAPSKEKLARSKKYRLIEKEVLKRKSKYNDARLKAVKARNDYVLCLEAANTTVHKYFVDDLSDLIDCMDFGFHSCISRALLMHISAGEWCIKGSKNGLDSMSSCVSSLDSRRDKRRFLEAHHAAFMIPKKFEFQHQPRGSSTSGPVTPALPGVGSSAAAAAMAGATEEVVVGVEGAPELQKILREELENRLGQLRSRLTTLRTESDEVWKTLETAERTLLDMLSAKDYDCSHFFLQNSAATGPHLSSSTATISITESGQVQHHPPTLMPPSSSSSSTSSSSSSSSSSLVSSVQASSGSSAAPTPSTGQRAQGGSGTAQTPSGGGTSNKQPETLSLKLRADRHETEEFYITKFREYLLGTSRIARLHAKQDHIQNVLLPSSSCGGPIGGRNSPTLPGMSPIGSTSNHSGSNQTSNMPPCVPASGVLVLPRSVVGPGGSAALRPSVGGGGGGQQRRKRIGRLQLRMGQPKLFGGSLEEYLEATDMEIPLVVKSCIRVINLYGLHHQGIFRVSGSQVEINNFREAFERGEDPLADMTDASDINSVAGVLKLYLRELREPLFPIIYFEHFMELAQLESKHEFVLKMRELIQSLPRCVVVFLRYIFAFLNHLSEFSDENMMDPYNLAICFGPTLVPVPEDRDQVQYQNQVNDLIKNIILFNEDIFPDDGGVKYEKFISKEPDDNDVGDSPCDHVQEDLDSEVYPSEDETETLEATAQFDFLARSDRELSLKKGENITLYNQVSGDWWRGCVNGKEGLVPDKYILLKIKDEDRDRLELLKSSSEESMRRRASSSNDSLLSGHSTTPVSSTTSASSSSAATSAPVNGMPPAAPEPIIQDGGKFECSSPEPSPTHGLKAQQAVTPGPPTSSSTASSVFFPESKAEITSEIIPPIRSPSMSAVVEAVLAELPPEGEQLSQMTHQRSASEGPVSSGNHTWASESQENGEDKHGSQITDDSSVAGDTTEEECSSRPDTPVSTASEGDGHQKGSNFHRASTTWKSQSVGEVGGGGGGVFGRNREAWQRRAASQSHLEPSQPSPPATTAPSPAPTSLFRSSVEFWELRQKHTPDLVMDLPPAGAGSGKPEQEYGLGRRRRRKKIGGVRHGEGDADRDAEGEEEDDEGGEDSSSSGSGSSDVGGTVIANTTTGGEVVTEGGSSSPGPESPDMTAAERFAKQNQCTLKKKGGSDPQSRKKTTVSTSPADSVEPVPRPVVRTPQSNASEMGGLKTPSETAPSRSPGPATPKFPSKIGVSPSGSRPPINVGNIQPPAAGSFKPQVKAKPAILKKPVLPPHLSPELTRRTMETSEILEYVFGKDVRPEYLRSSHGPPNLDQSTSCRYSSLSEGLDKALEAAVQHGSETGVVDKGAVELDRRPGRLGPALARFDMHTHAGQFVMDRDRLNLISHSNFSSVRCNVCIYEGKWQYEVQLGSKGLMQIGWATVNCTFSHESGVGDTPKSFAYDGNRQRKWNVRTTHYGEPWLGGDIIGCTIDLQPSSSDFGKVEFFRNGHSMGVAFTDVPIGKGEAYFPAVSMAFSENLVANFGATPFRHPIQGFEPIQQPPLKKLAHGRVLLWWLSRLISLLPKTPEGVIGECRPKISSRQSKEELISKNKASVTPSATILWIASLILHRLGPLLNSAFVVQAVLVPFMEDLIGSLEDTGPHYHLSKLLDFFWTFLEECEISPMLENVALSLLCSFRMTPSPQQAKKAMETPTRTGALELFRDQHRSLNLLIEFTRHQQTRRHLLLHVFFSRIGFFSFINIKPLDEEALVEVVKKPWFDRMASQKKTFEDSRKSWSKAGTSEELTDRKTHSEYMDSIRKMEKAIRGLEKKQAEFLKLLMSNNDGTSSQPSSRHIFLKKFHKYLEEVFATSRECEISPMLENVALSLLCSFRMTPSPQQAKKAMETPTRTGALELFRDQHRSLNLLIEFTRHQQTRRHLLLHVFFSRIGFFSFINIKPLDEEALVEVVKKPWFDRMASQKKTFEDSRKSWSKAGTSEELTDRKTHSEYMDSIRKMEKAIRGCVFLFIAYFLLFL</sequence>
<evidence type="ECO:0000313" key="11">
    <source>
        <dbReference type="EMBL" id="KAG8233962.1"/>
    </source>
</evidence>
<dbReference type="SUPFAM" id="SSF50044">
    <property type="entry name" value="SH3-domain"/>
    <property type="match status" value="1"/>
</dbReference>
<dbReference type="Gene3D" id="1.20.1270.60">
    <property type="entry name" value="Arfaptin homology (AH) domain/BAR domain"/>
    <property type="match status" value="1"/>
</dbReference>
<keyword evidence="3 5" id="KW-0175">Coiled coil</keyword>
<feature type="compositionally biased region" description="Low complexity" evidence="6">
    <location>
        <begin position="1274"/>
        <end position="1283"/>
    </location>
</feature>
<evidence type="ECO:0000256" key="6">
    <source>
        <dbReference type="SAM" id="MobiDB-lite"/>
    </source>
</evidence>
<feature type="compositionally biased region" description="Polar residues" evidence="6">
    <location>
        <begin position="1065"/>
        <end position="1092"/>
    </location>
</feature>
<evidence type="ECO:0000256" key="4">
    <source>
        <dbReference type="PROSITE-ProRule" id="PRU00192"/>
    </source>
</evidence>
<dbReference type="FunFam" id="1.20.1270.60:FF:000094">
    <property type="entry name" value="SLIT-ROBO Rho GTPase-activating 2 protein"/>
    <property type="match status" value="1"/>
</dbReference>
<dbReference type="InterPro" id="IPR001452">
    <property type="entry name" value="SH3_domain"/>
</dbReference>
<dbReference type="SUPFAM" id="SSF49899">
    <property type="entry name" value="Concanavalin A-like lectins/glucanases"/>
    <property type="match status" value="1"/>
</dbReference>
<dbReference type="PROSITE" id="PS50002">
    <property type="entry name" value="SH3"/>
    <property type="match status" value="1"/>
</dbReference>
<dbReference type="InterPro" id="IPR003877">
    <property type="entry name" value="SPRY_dom"/>
</dbReference>
<feature type="compositionally biased region" description="Basic and acidic residues" evidence="6">
    <location>
        <begin position="1252"/>
        <end position="1261"/>
    </location>
</feature>
<dbReference type="SUPFAM" id="SSF48350">
    <property type="entry name" value="GTPase activation domain, GAP"/>
    <property type="match status" value="1"/>
</dbReference>
<feature type="compositionally biased region" description="Polar residues" evidence="6">
    <location>
        <begin position="1101"/>
        <end position="1111"/>
    </location>
</feature>
<dbReference type="InterPro" id="IPR001870">
    <property type="entry name" value="B30.2/SPRY"/>
</dbReference>
<feature type="domain" description="B30.2/SPRY" evidence="8">
    <location>
        <begin position="1509"/>
        <end position="1693"/>
    </location>
</feature>
<feature type="compositionally biased region" description="Basic residues" evidence="6">
    <location>
        <begin position="1240"/>
        <end position="1250"/>
    </location>
</feature>
<dbReference type="InterPro" id="IPR051627">
    <property type="entry name" value="SLIT-ROBO_RhoGAP"/>
</dbReference>
<feature type="region of interest" description="Disordered" evidence="6">
    <location>
        <begin position="413"/>
        <end position="490"/>
    </location>
</feature>
<feature type="domain" description="SH3" evidence="7">
    <location>
        <begin position="861"/>
        <end position="920"/>
    </location>
</feature>
<evidence type="ECO:0000256" key="5">
    <source>
        <dbReference type="PROSITE-ProRule" id="PRU01077"/>
    </source>
</evidence>
<feature type="domain" description="F-BAR" evidence="10">
    <location>
        <begin position="1"/>
        <end position="270"/>
    </location>
</feature>